<dbReference type="RefSeq" id="XP_067527457.1">
    <property type="nucleotide sequence ID" value="XM_067671356.1"/>
</dbReference>
<sequence length="159" mass="18557">MLPPLPPFKKDSMTLSQYQIICHSWPNQAKEPLVNRLDIDFYSLHILSGIVETPIIPYMPYLPERLVGLKKSDIKLDSTINNSHFPFHLFCCFYYLPDSYVCIASFSEVIGGFTWALCFDIYPNTVLLDKVSFCKSLWRFTLLFTTATELFNWVKLRKK</sequence>
<proteinExistence type="predicted"/>
<organism evidence="1 2">
    <name type="scientific">Rhizopus delemar (strain RA 99-880 / ATCC MYA-4621 / FGSC 9543 / NRRL 43880)</name>
    <name type="common">Mucormycosis agent</name>
    <name type="synonym">Rhizopus arrhizus var. delemar</name>
    <dbReference type="NCBI Taxonomy" id="246409"/>
    <lineage>
        <taxon>Eukaryota</taxon>
        <taxon>Fungi</taxon>
        <taxon>Fungi incertae sedis</taxon>
        <taxon>Mucoromycota</taxon>
        <taxon>Mucoromycotina</taxon>
        <taxon>Mucoromycetes</taxon>
        <taxon>Mucorales</taxon>
        <taxon>Mucorineae</taxon>
        <taxon>Rhizopodaceae</taxon>
        <taxon>Rhizopus</taxon>
    </lineage>
</organism>
<gene>
    <name evidence="1" type="ORF">RO3G_16772</name>
</gene>
<evidence type="ECO:0000313" key="2">
    <source>
        <dbReference type="Proteomes" id="UP000009138"/>
    </source>
</evidence>
<dbReference type="AlphaFoldDB" id="I1CUD1"/>
<reference evidence="1 2" key="1">
    <citation type="journal article" date="2009" name="PLoS Genet.">
        <title>Genomic analysis of the basal lineage fungus Rhizopus oryzae reveals a whole-genome duplication.</title>
        <authorList>
            <person name="Ma L.-J."/>
            <person name="Ibrahim A.S."/>
            <person name="Skory C."/>
            <person name="Grabherr M.G."/>
            <person name="Burger G."/>
            <person name="Butler M."/>
            <person name="Elias M."/>
            <person name="Idnurm A."/>
            <person name="Lang B.F."/>
            <person name="Sone T."/>
            <person name="Abe A."/>
            <person name="Calvo S.E."/>
            <person name="Corrochano L.M."/>
            <person name="Engels R."/>
            <person name="Fu J."/>
            <person name="Hansberg W."/>
            <person name="Kim J.-M."/>
            <person name="Kodira C.D."/>
            <person name="Koehrsen M.J."/>
            <person name="Liu B."/>
            <person name="Miranda-Saavedra D."/>
            <person name="O'Leary S."/>
            <person name="Ortiz-Castellanos L."/>
            <person name="Poulter R."/>
            <person name="Rodriguez-Romero J."/>
            <person name="Ruiz-Herrera J."/>
            <person name="Shen Y.-Q."/>
            <person name="Zeng Q."/>
            <person name="Galagan J."/>
            <person name="Birren B.W."/>
            <person name="Cuomo C.A."/>
            <person name="Wickes B.L."/>
        </authorList>
    </citation>
    <scope>NUCLEOTIDE SEQUENCE [LARGE SCALE GENOMIC DNA]</scope>
    <source>
        <strain evidence="2">RA 99-880 / ATCC MYA-4621 / FGSC 9543 / NRRL 43880</strain>
    </source>
</reference>
<protein>
    <submittedName>
        <fullName evidence="1">Uncharacterized protein</fullName>
    </submittedName>
</protein>
<dbReference type="EMBL" id="CH476753">
    <property type="protein sequence ID" value="EIE92061.1"/>
    <property type="molecule type" value="Genomic_DNA"/>
</dbReference>
<dbReference type="GeneID" id="93623737"/>
<accession>I1CUD1</accession>
<keyword evidence="2" id="KW-1185">Reference proteome</keyword>
<dbReference type="InParanoid" id="I1CUD1"/>
<dbReference type="VEuPathDB" id="FungiDB:RO3G_16772"/>
<evidence type="ECO:0000313" key="1">
    <source>
        <dbReference type="EMBL" id="EIE92061.1"/>
    </source>
</evidence>
<name>I1CUD1_RHIO9</name>
<dbReference type="Proteomes" id="UP000009138">
    <property type="component" value="Unassembled WGS sequence"/>
</dbReference>